<comment type="caution">
    <text evidence="2">The sequence shown here is derived from an EMBL/GenBank/DDBJ whole genome shotgun (WGS) entry which is preliminary data.</text>
</comment>
<keyword evidence="1" id="KW-0732">Signal</keyword>
<evidence type="ECO:0000256" key="1">
    <source>
        <dbReference type="SAM" id="SignalP"/>
    </source>
</evidence>
<organism evidence="2 3">
    <name type="scientific">Araneus ventricosus</name>
    <name type="common">Orbweaver spider</name>
    <name type="synonym">Epeira ventricosa</name>
    <dbReference type="NCBI Taxonomy" id="182803"/>
    <lineage>
        <taxon>Eukaryota</taxon>
        <taxon>Metazoa</taxon>
        <taxon>Ecdysozoa</taxon>
        <taxon>Arthropoda</taxon>
        <taxon>Chelicerata</taxon>
        <taxon>Arachnida</taxon>
        <taxon>Araneae</taxon>
        <taxon>Araneomorphae</taxon>
        <taxon>Entelegynae</taxon>
        <taxon>Araneoidea</taxon>
        <taxon>Araneidae</taxon>
        <taxon>Araneus</taxon>
    </lineage>
</organism>
<dbReference type="Proteomes" id="UP000499080">
    <property type="component" value="Unassembled WGS sequence"/>
</dbReference>
<reference evidence="2 3" key="1">
    <citation type="journal article" date="2019" name="Sci. Rep.">
        <title>Orb-weaving spider Araneus ventricosus genome elucidates the spidroin gene catalogue.</title>
        <authorList>
            <person name="Kono N."/>
            <person name="Nakamura H."/>
            <person name="Ohtoshi R."/>
            <person name="Moran D.A.P."/>
            <person name="Shinohara A."/>
            <person name="Yoshida Y."/>
            <person name="Fujiwara M."/>
            <person name="Mori M."/>
            <person name="Tomita M."/>
            <person name="Arakawa K."/>
        </authorList>
    </citation>
    <scope>NUCLEOTIDE SEQUENCE [LARGE SCALE GENOMIC DNA]</scope>
</reference>
<evidence type="ECO:0008006" key="4">
    <source>
        <dbReference type="Google" id="ProtNLM"/>
    </source>
</evidence>
<keyword evidence="3" id="KW-1185">Reference proteome</keyword>
<accession>A0A4Y2K442</accession>
<evidence type="ECO:0000313" key="3">
    <source>
        <dbReference type="Proteomes" id="UP000499080"/>
    </source>
</evidence>
<evidence type="ECO:0000313" key="2">
    <source>
        <dbReference type="EMBL" id="GBM97104.1"/>
    </source>
</evidence>
<feature type="chain" id="PRO_5021385513" description="DUF19 domain-containing protein" evidence="1">
    <location>
        <begin position="22"/>
        <end position="135"/>
    </location>
</feature>
<name>A0A4Y2K442_ARAVE</name>
<protein>
    <recommendedName>
        <fullName evidence="4">DUF19 domain-containing protein</fullName>
    </recommendedName>
</protein>
<dbReference type="AlphaFoldDB" id="A0A4Y2K442"/>
<gene>
    <name evidence="2" type="ORF">AVEN_183414_2</name>
</gene>
<dbReference type="EMBL" id="BGPR01004204">
    <property type="protein sequence ID" value="GBM97104.1"/>
    <property type="molecule type" value="Genomic_DNA"/>
</dbReference>
<feature type="signal peptide" evidence="1">
    <location>
        <begin position="1"/>
        <end position="21"/>
    </location>
</feature>
<dbReference type="OrthoDB" id="6433181at2759"/>
<proteinExistence type="predicted"/>
<sequence length="135" mass="15294">MQLQRISSLLAVILFACCVLAKEDPNKEVVSILNCVAKSGDQKECDEILHCNDKLAQPYQDAYNECVKLYLPNGIGSCDENSELYYSEEIRRQIYGCIQYKVANAQLTDEQEQQMDNFQECVHTLGEKAGCKTED</sequence>
<dbReference type="PROSITE" id="PS51257">
    <property type="entry name" value="PROKAR_LIPOPROTEIN"/>
    <property type="match status" value="1"/>
</dbReference>